<proteinExistence type="predicted"/>
<name>A0ABS7F6D1_9PROT</name>
<feature type="compositionally biased region" description="Pro residues" evidence="1">
    <location>
        <begin position="56"/>
        <end position="66"/>
    </location>
</feature>
<evidence type="ECO:0000313" key="3">
    <source>
        <dbReference type="Proteomes" id="UP001519924"/>
    </source>
</evidence>
<evidence type="ECO:0008006" key="4">
    <source>
        <dbReference type="Google" id="ProtNLM"/>
    </source>
</evidence>
<feature type="region of interest" description="Disordered" evidence="1">
    <location>
        <begin position="38"/>
        <end position="66"/>
    </location>
</feature>
<sequence length="66" mass="6850">MFDALPSRPRRRARGLTAEDRALWQAFVARSGVVPLRRRAAAEEAPASAPAAAAPAAPPPAPPVPA</sequence>
<accession>A0ABS7F6D1</accession>
<reference evidence="2 3" key="1">
    <citation type="submission" date="2021-08" db="EMBL/GenBank/DDBJ databases">
        <title>Caldovatus sediminis gen. nov., sp. nov., a moderately thermophilic bacterium isolated from a hot spring.</title>
        <authorList>
            <person name="Hu C.-J."/>
            <person name="Li W.-J."/>
            <person name="Xian W.-D."/>
        </authorList>
    </citation>
    <scope>NUCLEOTIDE SEQUENCE [LARGE SCALE GENOMIC DNA]</scope>
    <source>
        <strain evidence="2 3">SYSU G05006</strain>
    </source>
</reference>
<keyword evidence="3" id="KW-1185">Reference proteome</keyword>
<evidence type="ECO:0000256" key="1">
    <source>
        <dbReference type="SAM" id="MobiDB-lite"/>
    </source>
</evidence>
<dbReference type="Proteomes" id="UP001519924">
    <property type="component" value="Unassembled WGS sequence"/>
</dbReference>
<gene>
    <name evidence="2" type="ORF">K1J50_17000</name>
</gene>
<comment type="caution">
    <text evidence="2">The sequence shown here is derived from an EMBL/GenBank/DDBJ whole genome shotgun (WGS) entry which is preliminary data.</text>
</comment>
<protein>
    <recommendedName>
        <fullName evidence="4">DNA mismatch repair protein MutS</fullName>
    </recommendedName>
</protein>
<organism evidence="2 3">
    <name type="scientific">Caldovatus aquaticus</name>
    <dbReference type="NCBI Taxonomy" id="2865671"/>
    <lineage>
        <taxon>Bacteria</taxon>
        <taxon>Pseudomonadati</taxon>
        <taxon>Pseudomonadota</taxon>
        <taxon>Alphaproteobacteria</taxon>
        <taxon>Acetobacterales</taxon>
        <taxon>Roseomonadaceae</taxon>
        <taxon>Caldovatus</taxon>
    </lineage>
</organism>
<evidence type="ECO:0000313" key="2">
    <source>
        <dbReference type="EMBL" id="MBW8271179.1"/>
    </source>
</evidence>
<feature type="non-terminal residue" evidence="2">
    <location>
        <position position="66"/>
    </location>
</feature>
<feature type="compositionally biased region" description="Low complexity" evidence="1">
    <location>
        <begin position="43"/>
        <end position="55"/>
    </location>
</feature>
<dbReference type="EMBL" id="JAHZUY010000075">
    <property type="protein sequence ID" value="MBW8271179.1"/>
    <property type="molecule type" value="Genomic_DNA"/>
</dbReference>